<protein>
    <recommendedName>
        <fullName evidence="3">DUF4271 domain-containing protein</fullName>
    </recommendedName>
</protein>
<keyword evidence="1" id="KW-0472">Membrane</keyword>
<dbReference type="EMBL" id="AJWZ01006141">
    <property type="protein sequence ID" value="EKC60626.1"/>
    <property type="molecule type" value="Genomic_DNA"/>
</dbReference>
<keyword evidence="1" id="KW-1133">Transmembrane helix</keyword>
<name>K1TMR6_9ZZZZ</name>
<comment type="caution">
    <text evidence="2">The sequence shown here is derived from an EMBL/GenBank/DDBJ whole genome shotgun (WGS) entry which is preliminary data.</text>
</comment>
<feature type="transmembrane region" description="Helical" evidence="1">
    <location>
        <begin position="43"/>
        <end position="67"/>
    </location>
</feature>
<evidence type="ECO:0000256" key="1">
    <source>
        <dbReference type="SAM" id="Phobius"/>
    </source>
</evidence>
<dbReference type="AlphaFoldDB" id="K1TMR6"/>
<organism evidence="2">
    <name type="scientific">human gut metagenome</name>
    <dbReference type="NCBI Taxonomy" id="408170"/>
    <lineage>
        <taxon>unclassified sequences</taxon>
        <taxon>metagenomes</taxon>
        <taxon>organismal metagenomes</taxon>
    </lineage>
</organism>
<evidence type="ECO:0008006" key="3">
    <source>
        <dbReference type="Google" id="ProtNLM"/>
    </source>
</evidence>
<accession>K1TMR6</accession>
<reference evidence="2" key="1">
    <citation type="journal article" date="2013" name="Environ. Microbiol.">
        <title>Microbiota from the distal guts of lean and obese adolescents exhibit partial functional redundancy besides clear differences in community structure.</title>
        <authorList>
            <person name="Ferrer M."/>
            <person name="Ruiz A."/>
            <person name="Lanza F."/>
            <person name="Haange S.B."/>
            <person name="Oberbach A."/>
            <person name="Till H."/>
            <person name="Bargiela R."/>
            <person name="Campoy C."/>
            <person name="Segura M.T."/>
            <person name="Richter M."/>
            <person name="von Bergen M."/>
            <person name="Seifert J."/>
            <person name="Suarez A."/>
        </authorList>
    </citation>
    <scope>NUCLEOTIDE SEQUENCE</scope>
</reference>
<proteinExistence type="predicted"/>
<evidence type="ECO:0000313" key="2">
    <source>
        <dbReference type="EMBL" id="EKC60626.1"/>
    </source>
</evidence>
<gene>
    <name evidence="2" type="ORF">OBE_08880</name>
</gene>
<sequence>LLLFALCPQGTGGVWFCIIAVELAAAAALYLKETLNLFLSKKVSILHWFLYLCTVEVFPVSLLWLLAVR</sequence>
<feature type="transmembrane region" description="Helical" evidence="1">
    <location>
        <begin position="12"/>
        <end position="31"/>
    </location>
</feature>
<keyword evidence="1" id="KW-0812">Transmembrane</keyword>
<feature type="non-terminal residue" evidence="2">
    <location>
        <position position="1"/>
    </location>
</feature>